<dbReference type="PRINTS" id="PR00742">
    <property type="entry name" value="GLHYDRLASE35"/>
</dbReference>
<keyword evidence="13" id="KW-1185">Reference proteome</keyword>
<dbReference type="PANTHER" id="PTHR23421">
    <property type="entry name" value="BETA-GALACTOSIDASE RELATED"/>
    <property type="match status" value="1"/>
</dbReference>
<sequence length="993" mass="108370">MRFQTLLTALLGCLSFASATSNGLTQAVTWDKYSLSVNGTRVYISSAEFHYQRLPVPELWLDIFQKLKANGFNTVSIYFFWSFHSPAKGVYDFESPGKNLQQLFDYAKQAGLWVIARAGPYCNAETSGGGLALWGSDGSLGNLRTADETYHQAWLPWITKVGNIIAKNQITNGGPVILNQVENEYQETVHQASRTEVIHMEQLEDAFRKAGIVVPLTHNEKGMRTQSWSVDYQNVGGAVDVYALDSYPGGLSCTNTNTGFNVVRTYYQWFSNYSFTQPSYLAEFEGGWFSPWGDKTFYDQCQTEHDPAFADVYYKNNIGQRVTLLSLYMTFGGTSWGHSAAPVVYTSYDYSAPIRETRQQWDKLFQTKLVNMFATSSPELLQTAMVGNGTGFRVSSDTFSWVLKNPTTGTTFTVIQQNKTPSRANITTPVTLETSEGTITASGVALDGRQSKILVTDYTFGSHKLLYATADVLTHGIFDKDVLVFYLKAGQKGEFVFKGEQNLTFTSAGNSKVSSSTSGKQQVFTWTQGAGTTAVTFSNGVLVYLLDQATAWRFWAPSTAALDPLAPADKKLFVLGPYLVRRASIDHQVLHLSGDSDVTTPIEVYVGSATVNTIDWNGKRLPATKTSYSSYTATIPGAEDRTISLPSLDRWHSADSLPEAAPAYDDSHWTVCNKTTTLSPIAPLTLPVLFSSDYGFYAGAKIYRGYFPSTAKATSVNITASGGLAFGWNAWLNGVHIGGHLGDPALTTTNLVLTFPSNTTLKPANNVLTVLVDYHGHDETSTAKGLENPRGLLGATLLPGGTPKQTGFTTWKIAGAAGSNSPSGPSDMVRGPMNEGGLHFERLGWHLPGFTPSAPIFTLSSSSTPLTGISTAGVRYYTTTFHLNIDSDLDVPLGIEFSAPAGTKARVLLYVNGYQYGKYVPHIGPQTRFPVPPGVINNRGENTIGVSLWAQGDQGARLEGVKLVSYGAYQTYFGFSRDWSALQPGWTDRSEYA</sequence>
<evidence type="ECO:0000256" key="9">
    <source>
        <dbReference type="RuleBase" id="RU003679"/>
    </source>
</evidence>
<dbReference type="Proteomes" id="UP000275385">
    <property type="component" value="Unassembled WGS sequence"/>
</dbReference>
<dbReference type="FunFam" id="3.20.20.80:FF:000040">
    <property type="entry name" value="Beta-galactosidase A"/>
    <property type="match status" value="1"/>
</dbReference>
<dbReference type="InterPro" id="IPR025972">
    <property type="entry name" value="BetaGal_dom3"/>
</dbReference>
<dbReference type="Gene3D" id="2.60.120.260">
    <property type="entry name" value="Galactose-binding domain-like"/>
    <property type="match status" value="2"/>
</dbReference>
<evidence type="ECO:0000256" key="2">
    <source>
        <dbReference type="ARBA" id="ARBA00009809"/>
    </source>
</evidence>
<evidence type="ECO:0000256" key="6">
    <source>
        <dbReference type="ARBA" id="ARBA00023180"/>
    </source>
</evidence>
<evidence type="ECO:0000256" key="10">
    <source>
        <dbReference type="SAM" id="SignalP"/>
    </source>
</evidence>
<evidence type="ECO:0000313" key="12">
    <source>
        <dbReference type="EMBL" id="RKU41767.1"/>
    </source>
</evidence>
<comment type="catalytic activity">
    <reaction evidence="1 8">
        <text>Hydrolysis of terminal non-reducing beta-D-galactose residues in beta-D-galactosides.</text>
        <dbReference type="EC" id="3.2.1.23"/>
    </reaction>
</comment>
<dbReference type="SUPFAM" id="SSF51011">
    <property type="entry name" value="Glycosyl hydrolase domain"/>
    <property type="match status" value="1"/>
</dbReference>
<accession>A0A420Y1G6</accession>
<keyword evidence="4 10" id="KW-0732">Signal</keyword>
<gene>
    <name evidence="12" type="ORF">DL546_003153</name>
</gene>
<dbReference type="GO" id="GO:0004565">
    <property type="term" value="F:beta-galactosidase activity"/>
    <property type="evidence" value="ECO:0007669"/>
    <property type="project" value="UniProtKB-EC"/>
</dbReference>
<feature type="chain" id="PRO_5019511420" description="Beta-galactosidase" evidence="10">
    <location>
        <begin position="20"/>
        <end position="993"/>
    </location>
</feature>
<dbReference type="Pfam" id="PF10435">
    <property type="entry name" value="BetaGal_dom2"/>
    <property type="match status" value="1"/>
</dbReference>
<dbReference type="InterPro" id="IPR017853">
    <property type="entry name" value="GH"/>
</dbReference>
<dbReference type="InterPro" id="IPR018954">
    <property type="entry name" value="Betagal_dom2"/>
</dbReference>
<keyword evidence="7 8" id="KW-0326">Glycosidase</keyword>
<proteinExistence type="inferred from homology"/>
<dbReference type="Gene3D" id="3.20.20.80">
    <property type="entry name" value="Glycosidases"/>
    <property type="match status" value="1"/>
</dbReference>
<dbReference type="InterPro" id="IPR037110">
    <property type="entry name" value="Betagal_dom2_sf"/>
</dbReference>
<dbReference type="GO" id="GO:0005975">
    <property type="term" value="P:carbohydrate metabolic process"/>
    <property type="evidence" value="ECO:0007669"/>
    <property type="project" value="InterPro"/>
</dbReference>
<dbReference type="EC" id="3.2.1.23" evidence="3 8"/>
<dbReference type="PROSITE" id="PS01182">
    <property type="entry name" value="GLYCOSYL_HYDROL_F35"/>
    <property type="match status" value="1"/>
</dbReference>
<dbReference type="InterPro" id="IPR025300">
    <property type="entry name" value="BetaGal_jelly_roll_dom"/>
</dbReference>
<protein>
    <recommendedName>
        <fullName evidence="3 8">Beta-galactosidase</fullName>
        <ecNumber evidence="3 8">3.2.1.23</ecNumber>
    </recommendedName>
</protein>
<dbReference type="AlphaFoldDB" id="A0A420Y1G6"/>
<dbReference type="SUPFAM" id="SSF117100">
    <property type="entry name" value="Beta-galactosidase LacA, domain 3"/>
    <property type="match status" value="1"/>
</dbReference>
<dbReference type="Pfam" id="PF01301">
    <property type="entry name" value="Glyco_hydro_35"/>
    <property type="match status" value="1"/>
</dbReference>
<dbReference type="EMBL" id="QVQW01000068">
    <property type="protein sequence ID" value="RKU41767.1"/>
    <property type="molecule type" value="Genomic_DNA"/>
</dbReference>
<name>A0A420Y1G6_9PEZI</name>
<dbReference type="SMART" id="SM01029">
    <property type="entry name" value="BetaGal_dom2"/>
    <property type="match status" value="1"/>
</dbReference>
<dbReference type="Gene3D" id="2.102.20.10">
    <property type="entry name" value="Beta-galactosidase, domain 2"/>
    <property type="match status" value="1"/>
</dbReference>
<evidence type="ECO:0000256" key="8">
    <source>
        <dbReference type="RuleBase" id="RU000675"/>
    </source>
</evidence>
<dbReference type="STRING" id="177199.A0A420Y1G6"/>
<dbReference type="SUPFAM" id="SSF51445">
    <property type="entry name" value="(Trans)glycosidases"/>
    <property type="match status" value="1"/>
</dbReference>
<dbReference type="InterPro" id="IPR031330">
    <property type="entry name" value="Gly_Hdrlase_35_cat"/>
</dbReference>
<reference evidence="12 13" key="1">
    <citation type="submission" date="2018-08" db="EMBL/GenBank/DDBJ databases">
        <title>Draft genome of the lignicolous fungus Coniochaeta pulveracea.</title>
        <authorList>
            <person name="Borstlap C.J."/>
            <person name="De Witt R.N."/>
            <person name="Botha A."/>
            <person name="Volschenk H."/>
        </authorList>
    </citation>
    <scope>NUCLEOTIDE SEQUENCE [LARGE SCALE GENOMIC DNA]</scope>
    <source>
        <strain evidence="12 13">CAB683</strain>
    </source>
</reference>
<evidence type="ECO:0000256" key="3">
    <source>
        <dbReference type="ARBA" id="ARBA00012756"/>
    </source>
</evidence>
<dbReference type="InterPro" id="IPR019801">
    <property type="entry name" value="Glyco_hydro_35_CS"/>
</dbReference>
<dbReference type="OrthoDB" id="1657402at2759"/>
<dbReference type="InterPro" id="IPR001944">
    <property type="entry name" value="Glycoside_Hdrlase_35"/>
</dbReference>
<dbReference type="InterPro" id="IPR008979">
    <property type="entry name" value="Galactose-bd-like_sf"/>
</dbReference>
<evidence type="ECO:0000259" key="11">
    <source>
        <dbReference type="SMART" id="SM01029"/>
    </source>
</evidence>
<evidence type="ECO:0000313" key="13">
    <source>
        <dbReference type="Proteomes" id="UP000275385"/>
    </source>
</evidence>
<evidence type="ECO:0000256" key="1">
    <source>
        <dbReference type="ARBA" id="ARBA00001412"/>
    </source>
</evidence>
<keyword evidence="6" id="KW-0325">Glycoprotein</keyword>
<keyword evidence="5 8" id="KW-0378">Hydrolase</keyword>
<dbReference type="Pfam" id="PF13364">
    <property type="entry name" value="BetaGal_ABD2"/>
    <property type="match status" value="2"/>
</dbReference>
<comment type="caution">
    <text evidence="12">The sequence shown here is derived from an EMBL/GenBank/DDBJ whole genome shotgun (WGS) entry which is preliminary data.</text>
</comment>
<evidence type="ECO:0000256" key="4">
    <source>
        <dbReference type="ARBA" id="ARBA00022729"/>
    </source>
</evidence>
<feature type="domain" description="Beta-galactosidase" evidence="11">
    <location>
        <begin position="379"/>
        <end position="554"/>
    </location>
</feature>
<dbReference type="Pfam" id="PF13363">
    <property type="entry name" value="BetaGal_dom3"/>
    <property type="match status" value="1"/>
</dbReference>
<dbReference type="InterPro" id="IPR036833">
    <property type="entry name" value="BetaGal_dom3_sf"/>
</dbReference>
<evidence type="ECO:0000256" key="5">
    <source>
        <dbReference type="ARBA" id="ARBA00022801"/>
    </source>
</evidence>
<comment type="similarity">
    <text evidence="2 9">Belongs to the glycosyl hydrolase 35 family.</text>
</comment>
<feature type="signal peptide" evidence="10">
    <location>
        <begin position="1"/>
        <end position="19"/>
    </location>
</feature>
<dbReference type="SUPFAM" id="SSF49785">
    <property type="entry name" value="Galactose-binding domain-like"/>
    <property type="match status" value="2"/>
</dbReference>
<evidence type="ECO:0000256" key="7">
    <source>
        <dbReference type="ARBA" id="ARBA00023295"/>
    </source>
</evidence>
<organism evidence="12 13">
    <name type="scientific">Coniochaeta pulveracea</name>
    <dbReference type="NCBI Taxonomy" id="177199"/>
    <lineage>
        <taxon>Eukaryota</taxon>
        <taxon>Fungi</taxon>
        <taxon>Dikarya</taxon>
        <taxon>Ascomycota</taxon>
        <taxon>Pezizomycotina</taxon>
        <taxon>Sordariomycetes</taxon>
        <taxon>Sordariomycetidae</taxon>
        <taxon>Coniochaetales</taxon>
        <taxon>Coniochaetaceae</taxon>
        <taxon>Coniochaeta</taxon>
    </lineage>
</organism>
<dbReference type="Gene3D" id="2.60.390.10">
    <property type="entry name" value="Beta-galactosidase, domain 3"/>
    <property type="match status" value="1"/>
</dbReference>